<accession>L9WNW8</accession>
<dbReference type="SUPFAM" id="SSF55729">
    <property type="entry name" value="Acyl-CoA N-acyltransferases (Nat)"/>
    <property type="match status" value="1"/>
</dbReference>
<keyword evidence="2" id="KW-0808">Transferase</keyword>
<keyword evidence="3" id="KW-1185">Reference proteome</keyword>
<dbReference type="eggNOG" id="arCOG00834">
    <property type="taxonomic scope" value="Archaea"/>
</dbReference>
<sequence>MASNACRGWDNSNCEGTKHCPPRCPRYIDKTGTPVLIRPYEDDSLESLLAMYDAVETSTMALPPSDPDARETWLRQLTADGWNLVAICDDRIVGHVAVAPASASEPEFVIFVHPDYQNRGIGTELLEHVVAHAADRNHEELHLNVARERKQAITVYEKVGFDVTSTNVMDLEMALPLEEPLVTLVQRPPADRD</sequence>
<dbReference type="InterPro" id="IPR050276">
    <property type="entry name" value="MshD_Acetyltransferase"/>
</dbReference>
<dbReference type="Proteomes" id="UP000011602">
    <property type="component" value="Unassembled WGS sequence"/>
</dbReference>
<dbReference type="STRING" id="1227499.C493_18061"/>
<evidence type="ECO:0000259" key="1">
    <source>
        <dbReference type="PROSITE" id="PS51186"/>
    </source>
</evidence>
<protein>
    <submittedName>
        <fullName evidence="2">N-acetyltransferase GCN5</fullName>
    </submittedName>
</protein>
<feature type="domain" description="N-acetyltransferase" evidence="1">
    <location>
        <begin position="35"/>
        <end position="178"/>
    </location>
</feature>
<dbReference type="GO" id="GO:0016747">
    <property type="term" value="F:acyltransferase activity, transferring groups other than amino-acyl groups"/>
    <property type="evidence" value="ECO:0007669"/>
    <property type="project" value="InterPro"/>
</dbReference>
<evidence type="ECO:0000313" key="2">
    <source>
        <dbReference type="EMBL" id="ELY50916.1"/>
    </source>
</evidence>
<dbReference type="AlphaFoldDB" id="L9WNW8"/>
<dbReference type="PANTHER" id="PTHR43617">
    <property type="entry name" value="L-AMINO ACID N-ACETYLTRANSFERASE"/>
    <property type="match status" value="1"/>
</dbReference>
<dbReference type="Pfam" id="PF00583">
    <property type="entry name" value="Acetyltransf_1"/>
    <property type="match status" value="1"/>
</dbReference>
<dbReference type="RefSeq" id="WP_007260872.1">
    <property type="nucleotide sequence ID" value="NZ_AOHZ01000084.1"/>
</dbReference>
<reference evidence="2 3" key="1">
    <citation type="journal article" date="2014" name="PLoS Genet.">
        <title>Phylogenetically driven sequencing of extremely halophilic archaea reveals strategies for static and dynamic osmo-response.</title>
        <authorList>
            <person name="Becker E.A."/>
            <person name="Seitzer P.M."/>
            <person name="Tritt A."/>
            <person name="Larsen D."/>
            <person name="Krusor M."/>
            <person name="Yao A.I."/>
            <person name="Wu D."/>
            <person name="Madern D."/>
            <person name="Eisen J.A."/>
            <person name="Darling A.E."/>
            <person name="Facciotti M.T."/>
        </authorList>
    </citation>
    <scope>NUCLEOTIDE SEQUENCE [LARGE SCALE GENOMIC DNA]</scope>
    <source>
        <strain evidence="2 3">JCM 12255</strain>
    </source>
</reference>
<dbReference type="EMBL" id="AOHZ01000084">
    <property type="protein sequence ID" value="ELY50916.1"/>
    <property type="molecule type" value="Genomic_DNA"/>
</dbReference>
<dbReference type="PROSITE" id="PS51186">
    <property type="entry name" value="GNAT"/>
    <property type="match status" value="1"/>
</dbReference>
<name>L9WNW8_9EURY</name>
<dbReference type="CDD" id="cd04301">
    <property type="entry name" value="NAT_SF"/>
    <property type="match status" value="1"/>
</dbReference>
<comment type="caution">
    <text evidence="2">The sequence shown here is derived from an EMBL/GenBank/DDBJ whole genome shotgun (WGS) entry which is preliminary data.</text>
</comment>
<dbReference type="Gene3D" id="3.40.630.30">
    <property type="match status" value="1"/>
</dbReference>
<gene>
    <name evidence="2" type="ORF">C493_18061</name>
</gene>
<dbReference type="OrthoDB" id="339006at2157"/>
<dbReference type="InterPro" id="IPR016181">
    <property type="entry name" value="Acyl_CoA_acyltransferase"/>
</dbReference>
<organism evidence="2 3">
    <name type="scientific">Natronolimnohabitans innermongolicus JCM 12255</name>
    <dbReference type="NCBI Taxonomy" id="1227499"/>
    <lineage>
        <taxon>Archaea</taxon>
        <taxon>Methanobacteriati</taxon>
        <taxon>Methanobacteriota</taxon>
        <taxon>Stenosarchaea group</taxon>
        <taxon>Halobacteria</taxon>
        <taxon>Halobacteriales</taxon>
        <taxon>Natrialbaceae</taxon>
        <taxon>Natronolimnohabitans</taxon>
    </lineage>
</organism>
<dbReference type="InterPro" id="IPR000182">
    <property type="entry name" value="GNAT_dom"/>
</dbReference>
<proteinExistence type="predicted"/>
<evidence type="ECO:0000313" key="3">
    <source>
        <dbReference type="Proteomes" id="UP000011602"/>
    </source>
</evidence>